<dbReference type="RefSeq" id="WP_316669637.1">
    <property type="nucleotide sequence ID" value="NZ_CATZBU010000028.1"/>
</dbReference>
<evidence type="ECO:0000313" key="1">
    <source>
        <dbReference type="EMBL" id="CAJ0809503.1"/>
    </source>
</evidence>
<dbReference type="InterPro" id="IPR036890">
    <property type="entry name" value="HATPase_C_sf"/>
</dbReference>
<dbReference type="Gene3D" id="3.30.565.10">
    <property type="entry name" value="Histidine kinase-like ATPase, C-terminal domain"/>
    <property type="match status" value="1"/>
</dbReference>
<dbReference type="EMBL" id="CATZBU010000028">
    <property type="protein sequence ID" value="CAJ0809503.1"/>
    <property type="molecule type" value="Genomic_DNA"/>
</dbReference>
<evidence type="ECO:0000313" key="2">
    <source>
        <dbReference type="Proteomes" id="UP001189813"/>
    </source>
</evidence>
<dbReference type="Proteomes" id="UP001189813">
    <property type="component" value="Unassembled WGS sequence"/>
</dbReference>
<evidence type="ECO:0008006" key="3">
    <source>
        <dbReference type="Google" id="ProtNLM"/>
    </source>
</evidence>
<accession>A0ABM9JZQ3</accession>
<keyword evidence="2" id="KW-1185">Reference proteome</keyword>
<proteinExistence type="predicted"/>
<comment type="caution">
    <text evidence="1">The sequence shown here is derived from an EMBL/GenBank/DDBJ whole genome shotgun (WGS) entry which is preliminary data.</text>
</comment>
<sequence length="450" mass="50601">MATTGEKPKINAQPTKTFFVDMLTRDIALEQAVLDLVDNSVDGAKSLKDDGERPFDGRRVEIKFDRDKFSIWDNCGGFDSETAMNYAFRFGRPSSARTTPHSIGQFGVGMKRALFKFGNKFSVRSATLDDAWCVDITVSIWESEETSWEFPWADFQPSDDLSQESPGTEIIVTELRPEVSGKFSSKNFENNIISLIKSKHRQFIASGLQISVNGTAINATSLQLLVKDDFKPGIDELVFGQDENTKVKVRIIVGVGPSSPREAGWYVVCNGRVILEADRRNVTGWGLIEESSNSLLIPTYHNQFARFRGIVYFDSQDSSQVPWNTTKTDVDQDNLVWQATFERMMEMMRPVINFLNELDSDIDEHTRDQSPLYEHISSARVVQPEELQAAKAEFIAPARGSITKRIKTVKIQYSKPLSQVEHLMEELSVGSAKAVGESTFELIYKEMGGE</sequence>
<name>A0ABM9JZQ3_9RALS</name>
<dbReference type="Pfam" id="PF13589">
    <property type="entry name" value="HATPase_c_3"/>
    <property type="match status" value="1"/>
</dbReference>
<organism evidence="1 2">
    <name type="scientific">Ralstonia psammae</name>
    <dbReference type="NCBI Taxonomy" id="3058598"/>
    <lineage>
        <taxon>Bacteria</taxon>
        <taxon>Pseudomonadati</taxon>
        <taxon>Pseudomonadota</taxon>
        <taxon>Betaproteobacteria</taxon>
        <taxon>Burkholderiales</taxon>
        <taxon>Burkholderiaceae</taxon>
        <taxon>Ralstonia</taxon>
    </lineage>
</organism>
<dbReference type="SUPFAM" id="SSF55874">
    <property type="entry name" value="ATPase domain of HSP90 chaperone/DNA topoisomerase II/histidine kinase"/>
    <property type="match status" value="1"/>
</dbReference>
<reference evidence="1 2" key="1">
    <citation type="submission" date="2023-07" db="EMBL/GenBank/DDBJ databases">
        <authorList>
            <person name="Peeters C."/>
        </authorList>
    </citation>
    <scope>NUCLEOTIDE SEQUENCE [LARGE SCALE GENOMIC DNA]</scope>
    <source>
        <strain evidence="1 2">LMG 19083</strain>
    </source>
</reference>
<protein>
    <recommendedName>
        <fullName evidence="3">ATP-binding protein</fullName>
    </recommendedName>
</protein>
<gene>
    <name evidence="1" type="ORF">LMG19083_04949</name>
</gene>